<feature type="transmembrane region" description="Helical" evidence="1">
    <location>
        <begin position="619"/>
        <end position="641"/>
    </location>
</feature>
<reference evidence="3" key="1">
    <citation type="submission" date="2021-06" db="EMBL/GenBank/DDBJ databases">
        <authorList>
            <person name="Kallberg Y."/>
            <person name="Tangrot J."/>
            <person name="Rosling A."/>
        </authorList>
    </citation>
    <scope>NUCLEOTIDE SEQUENCE</scope>
    <source>
        <strain evidence="3">87-6 pot B 2015</strain>
    </source>
</reference>
<accession>A0A9N9H050</accession>
<organism evidence="3 4">
    <name type="scientific">Funneliformis mosseae</name>
    <name type="common">Endomycorrhizal fungus</name>
    <name type="synonym">Glomus mosseae</name>
    <dbReference type="NCBI Taxonomy" id="27381"/>
    <lineage>
        <taxon>Eukaryota</taxon>
        <taxon>Fungi</taxon>
        <taxon>Fungi incertae sedis</taxon>
        <taxon>Mucoromycota</taxon>
        <taxon>Glomeromycotina</taxon>
        <taxon>Glomeromycetes</taxon>
        <taxon>Glomerales</taxon>
        <taxon>Glomeraceae</taxon>
        <taxon>Funneliformis</taxon>
    </lineage>
</organism>
<protein>
    <submittedName>
        <fullName evidence="3">1493_t:CDS:1</fullName>
    </submittedName>
</protein>
<dbReference type="Proteomes" id="UP000789375">
    <property type="component" value="Unassembled WGS sequence"/>
</dbReference>
<keyword evidence="4" id="KW-1185">Reference proteome</keyword>
<dbReference type="EMBL" id="CAJVPP010003880">
    <property type="protein sequence ID" value="CAG8639214.1"/>
    <property type="molecule type" value="Genomic_DNA"/>
</dbReference>
<keyword evidence="1" id="KW-1133">Transmembrane helix</keyword>
<evidence type="ECO:0000256" key="2">
    <source>
        <dbReference type="SAM" id="SignalP"/>
    </source>
</evidence>
<gene>
    <name evidence="3" type="ORF">FMOSSE_LOCUS10897</name>
</gene>
<evidence type="ECO:0000313" key="3">
    <source>
        <dbReference type="EMBL" id="CAG8639214.1"/>
    </source>
</evidence>
<name>A0A9N9H050_FUNMO</name>
<feature type="signal peptide" evidence="2">
    <location>
        <begin position="1"/>
        <end position="21"/>
    </location>
</feature>
<evidence type="ECO:0000313" key="4">
    <source>
        <dbReference type="Proteomes" id="UP000789375"/>
    </source>
</evidence>
<dbReference type="AlphaFoldDB" id="A0A9N9H050"/>
<evidence type="ECO:0000256" key="1">
    <source>
        <dbReference type="SAM" id="Phobius"/>
    </source>
</evidence>
<sequence>MKLSTFTILLIILFATIPVRSQISSFTYEENTEPILFSMESYEDNSIVVNIVSVNKSDPSNKNTNELCVNKYLSFRTILPDGRVEPVDLTLDIQDLNFCIRVIDDEVYNPIRIYAVKDKFVLVTYTEVTDFDDPTTYDDRAMWMPNFAKLIYNVDRDKGFLRLGGITNATDAVWQQFIITELGEIKLLAEDVISFPEDTAILKPVAMMDGGYAIIYANTTNSKVNPNEPTGEIAAKLLPYGKKSNRQPVVLYENQIQGLQFNGLDCRAVYNIQSLNATIPNNPGVDHYNIRSLPYGGFLLDGKGVNFIVGYIFNDTEIYDWGLNNPVMSNIQNANLILPNNTFVLAQPEGTKNWGLSSTNLYKFDGELDHGYGNLHINTTTPLINEIIPYDIDSLIIHYHSPIELSKSNIIIFQYDRNIVRQNISGSNNEYVTLDENGTTVNVKIINSTFNRPGERYYVLIENDFVMSQEYQEPLLGLQNKDWFFTTNIEDEKNSDKIAGRVRLTVNGTALFESLDKVGRNDFYTKLRHELAYAIPISQDRITTNGRVETDHSVSPNQIILSIIIEKDKYGQERTVDLAAKDLNTLINHKPITFIASGEISKYLDSGYGYQRSPNLLEVYTFEIIAVFVILIVSVGLFFYARKCNSEQEMFKEYLFQAGADIEALYLLESKVKIRELDFFKAQFSNDALKSIQLGAWVHIFTEDIPQVIIQCIL</sequence>
<keyword evidence="2" id="KW-0732">Signal</keyword>
<keyword evidence="1" id="KW-0812">Transmembrane</keyword>
<comment type="caution">
    <text evidence="3">The sequence shown here is derived from an EMBL/GenBank/DDBJ whole genome shotgun (WGS) entry which is preliminary data.</text>
</comment>
<proteinExistence type="predicted"/>
<feature type="chain" id="PRO_5040190491" evidence="2">
    <location>
        <begin position="22"/>
        <end position="714"/>
    </location>
</feature>
<keyword evidence="1" id="KW-0472">Membrane</keyword>